<evidence type="ECO:0000256" key="1">
    <source>
        <dbReference type="SAM" id="Phobius"/>
    </source>
</evidence>
<dbReference type="SMART" id="SM00257">
    <property type="entry name" value="LysM"/>
    <property type="match status" value="2"/>
</dbReference>
<dbReference type="InterPro" id="IPR036779">
    <property type="entry name" value="LysM_dom_sf"/>
</dbReference>
<dbReference type="SUPFAM" id="SSF54106">
    <property type="entry name" value="LysM domain"/>
    <property type="match status" value="1"/>
</dbReference>
<dbReference type="InterPro" id="IPR018392">
    <property type="entry name" value="LysM"/>
</dbReference>
<sequence>MRIPFISRVFEFVDSLGSFGVSILEYLSHRLDRGFKILYLFMLKNFELFVKVKFQTAASFIWSGGKLEKRMRWVLVLILGWFVLFAGGIFQSSLIERSDSSDFQFLTSTGSILLAQASASTQSGDKGLSDKPIDHVVKDGETLEAIGKAYGISVESIKFANNIAATKLKVGETLVIPPVEGTLHIVKKGDTIKSLSNKYNVAAQTIVDFNYIDAPYELVVGQVVTIPDAKVPVTQRYYTQADVYDTSSYGVIPYADSPTKGSGAFLWPFSGIITQGFNRYHPAIDIAANTGNIVAADKGTVIRAGWWQGGYGNAVQIDHGNGYVTTYAHMSVIAVSNGQDVSKGEKIGVVGSTGRSTGPHVHFTVQLDGKYVNPLSVL</sequence>
<dbReference type="SUPFAM" id="SSF51261">
    <property type="entry name" value="Duplicated hybrid motif"/>
    <property type="match status" value="1"/>
</dbReference>
<evidence type="ECO:0000313" key="3">
    <source>
        <dbReference type="EMBL" id="PJC24042.1"/>
    </source>
</evidence>
<keyword evidence="1" id="KW-0812">Transmembrane</keyword>
<reference evidence="4" key="1">
    <citation type="submission" date="2017-09" db="EMBL/GenBank/DDBJ databases">
        <title>Depth-based differentiation of microbial function through sediment-hosted aquifers and enrichment of novel symbionts in the deep terrestrial subsurface.</title>
        <authorList>
            <person name="Probst A.J."/>
            <person name="Ladd B."/>
            <person name="Jarett J.K."/>
            <person name="Geller-Mcgrath D.E."/>
            <person name="Sieber C.M.K."/>
            <person name="Emerson J.B."/>
            <person name="Anantharaman K."/>
            <person name="Thomas B.C."/>
            <person name="Malmstrom R."/>
            <person name="Stieglmeier M."/>
            <person name="Klingl A."/>
            <person name="Woyke T."/>
            <person name="Ryan C.M."/>
            <person name="Banfield J.F."/>
        </authorList>
    </citation>
    <scope>NUCLEOTIDE SEQUENCE [LARGE SCALE GENOMIC DNA]</scope>
</reference>
<dbReference type="EMBL" id="PFSJ01000003">
    <property type="protein sequence ID" value="PJC24042.1"/>
    <property type="molecule type" value="Genomic_DNA"/>
</dbReference>
<proteinExistence type="predicted"/>
<dbReference type="Pfam" id="PF01476">
    <property type="entry name" value="LysM"/>
    <property type="match status" value="2"/>
</dbReference>
<dbReference type="Gene3D" id="2.70.70.10">
    <property type="entry name" value="Glucose Permease (Domain IIA)"/>
    <property type="match status" value="1"/>
</dbReference>
<keyword evidence="1" id="KW-0472">Membrane</keyword>
<protein>
    <recommendedName>
        <fullName evidence="2">LysM domain-containing protein</fullName>
    </recommendedName>
</protein>
<dbReference type="InterPro" id="IPR050570">
    <property type="entry name" value="Cell_wall_metabolism_enzyme"/>
</dbReference>
<evidence type="ECO:0000313" key="4">
    <source>
        <dbReference type="Proteomes" id="UP000229756"/>
    </source>
</evidence>
<dbReference type="CDD" id="cd00118">
    <property type="entry name" value="LysM"/>
    <property type="match status" value="2"/>
</dbReference>
<gene>
    <name evidence="3" type="ORF">CO058_00215</name>
</gene>
<dbReference type="GO" id="GO:0004222">
    <property type="term" value="F:metalloendopeptidase activity"/>
    <property type="evidence" value="ECO:0007669"/>
    <property type="project" value="TreeGrafter"/>
</dbReference>
<dbReference type="Pfam" id="PF01551">
    <property type="entry name" value="Peptidase_M23"/>
    <property type="match status" value="1"/>
</dbReference>
<name>A0A2M8EMS6_UNCKA</name>
<dbReference type="CDD" id="cd12797">
    <property type="entry name" value="M23_peptidase"/>
    <property type="match status" value="1"/>
</dbReference>
<dbReference type="PROSITE" id="PS51782">
    <property type="entry name" value="LYSM"/>
    <property type="match status" value="2"/>
</dbReference>
<dbReference type="Proteomes" id="UP000229756">
    <property type="component" value="Unassembled WGS sequence"/>
</dbReference>
<accession>A0A2M8EMS6</accession>
<dbReference type="Gene3D" id="3.10.350.10">
    <property type="entry name" value="LysM domain"/>
    <property type="match status" value="2"/>
</dbReference>
<evidence type="ECO:0000259" key="2">
    <source>
        <dbReference type="PROSITE" id="PS51782"/>
    </source>
</evidence>
<feature type="domain" description="LysM" evidence="2">
    <location>
        <begin position="182"/>
        <end position="226"/>
    </location>
</feature>
<feature type="domain" description="LysM" evidence="2">
    <location>
        <begin position="133"/>
        <end position="176"/>
    </location>
</feature>
<dbReference type="InterPro" id="IPR011055">
    <property type="entry name" value="Dup_hybrid_motif"/>
</dbReference>
<dbReference type="InterPro" id="IPR016047">
    <property type="entry name" value="M23ase_b-sheet_dom"/>
</dbReference>
<dbReference type="PANTHER" id="PTHR21666">
    <property type="entry name" value="PEPTIDASE-RELATED"/>
    <property type="match status" value="1"/>
</dbReference>
<keyword evidence="1" id="KW-1133">Transmembrane helix</keyword>
<organism evidence="3 4">
    <name type="scientific">candidate division WWE3 bacterium CG_4_9_14_0_2_um_filter_35_11</name>
    <dbReference type="NCBI Taxonomy" id="1975077"/>
    <lineage>
        <taxon>Bacteria</taxon>
        <taxon>Katanobacteria</taxon>
    </lineage>
</organism>
<dbReference type="AlphaFoldDB" id="A0A2M8EMS6"/>
<feature type="transmembrane region" description="Helical" evidence="1">
    <location>
        <begin position="73"/>
        <end position="90"/>
    </location>
</feature>
<dbReference type="PANTHER" id="PTHR21666:SF270">
    <property type="entry name" value="MUREIN HYDROLASE ACTIVATOR ENVC"/>
    <property type="match status" value="1"/>
</dbReference>
<comment type="caution">
    <text evidence="3">The sequence shown here is derived from an EMBL/GenBank/DDBJ whole genome shotgun (WGS) entry which is preliminary data.</text>
</comment>